<protein>
    <submittedName>
        <fullName evidence="1">Uncharacterized protein</fullName>
    </submittedName>
</protein>
<keyword evidence="2" id="KW-1185">Reference proteome</keyword>
<accession>A0A151TEX4</accession>
<gene>
    <name evidence="1" type="ORF">KK1_011842</name>
</gene>
<evidence type="ECO:0000313" key="1">
    <source>
        <dbReference type="EMBL" id="KYP65594.1"/>
    </source>
</evidence>
<proteinExistence type="predicted"/>
<sequence length="86" mass="9364">MSKKSKLLYWFSAYSARVLGGVPYALHSKTPPQSPVWQCPRPEPSKLHPVRAQMRAPFVPAATSRAHDCPEFSLLPPPGTAAAHTG</sequence>
<organism evidence="1 2">
    <name type="scientific">Cajanus cajan</name>
    <name type="common">Pigeon pea</name>
    <name type="synonym">Cajanus indicus</name>
    <dbReference type="NCBI Taxonomy" id="3821"/>
    <lineage>
        <taxon>Eukaryota</taxon>
        <taxon>Viridiplantae</taxon>
        <taxon>Streptophyta</taxon>
        <taxon>Embryophyta</taxon>
        <taxon>Tracheophyta</taxon>
        <taxon>Spermatophyta</taxon>
        <taxon>Magnoliopsida</taxon>
        <taxon>eudicotyledons</taxon>
        <taxon>Gunneridae</taxon>
        <taxon>Pentapetalae</taxon>
        <taxon>rosids</taxon>
        <taxon>fabids</taxon>
        <taxon>Fabales</taxon>
        <taxon>Fabaceae</taxon>
        <taxon>Papilionoideae</taxon>
        <taxon>50 kb inversion clade</taxon>
        <taxon>NPAAA clade</taxon>
        <taxon>indigoferoid/millettioid clade</taxon>
        <taxon>Phaseoleae</taxon>
        <taxon>Cajanus</taxon>
    </lineage>
</organism>
<name>A0A151TEX4_CAJCA</name>
<dbReference type="Proteomes" id="UP000075243">
    <property type="component" value="Chromosome 6"/>
</dbReference>
<dbReference type="Gramene" id="C.cajan_11504.t">
    <property type="protein sequence ID" value="C.cajan_11504.t.cds1"/>
    <property type="gene ID" value="C.cajan_11504"/>
</dbReference>
<evidence type="ECO:0000313" key="2">
    <source>
        <dbReference type="Proteomes" id="UP000075243"/>
    </source>
</evidence>
<dbReference type="AlphaFoldDB" id="A0A151TEX4"/>
<reference evidence="1 2" key="1">
    <citation type="journal article" date="2012" name="Nat. Biotechnol.">
        <title>Draft genome sequence of pigeonpea (Cajanus cajan), an orphan legume crop of resource-poor farmers.</title>
        <authorList>
            <person name="Varshney R.K."/>
            <person name="Chen W."/>
            <person name="Li Y."/>
            <person name="Bharti A.K."/>
            <person name="Saxena R.K."/>
            <person name="Schlueter J.A."/>
            <person name="Donoghue M.T."/>
            <person name="Azam S."/>
            <person name="Fan G."/>
            <person name="Whaley A.M."/>
            <person name="Farmer A.D."/>
            <person name="Sheridan J."/>
            <person name="Iwata A."/>
            <person name="Tuteja R."/>
            <person name="Penmetsa R.V."/>
            <person name="Wu W."/>
            <person name="Upadhyaya H.D."/>
            <person name="Yang S.P."/>
            <person name="Shah T."/>
            <person name="Saxena K.B."/>
            <person name="Michael T."/>
            <person name="McCombie W.R."/>
            <person name="Yang B."/>
            <person name="Zhang G."/>
            <person name="Yang H."/>
            <person name="Wang J."/>
            <person name="Spillane C."/>
            <person name="Cook D.R."/>
            <person name="May G.D."/>
            <person name="Xu X."/>
            <person name="Jackson S.A."/>
        </authorList>
    </citation>
    <scope>NUCLEOTIDE SEQUENCE [LARGE SCALE GENOMIC DNA]</scope>
    <source>
        <strain evidence="2">cv. Asha</strain>
    </source>
</reference>
<dbReference type="EMBL" id="CM003608">
    <property type="protein sequence ID" value="KYP65594.1"/>
    <property type="molecule type" value="Genomic_DNA"/>
</dbReference>